<dbReference type="OrthoDB" id="9795056at2"/>
<dbReference type="RefSeq" id="WP_041017448.1">
    <property type="nucleotide sequence ID" value="NZ_CCEJ010000004.1"/>
</dbReference>
<reference evidence="1" key="1">
    <citation type="submission" date="2013-12" db="EMBL/GenBank/DDBJ databases">
        <authorList>
            <person name="Linke B."/>
        </authorList>
    </citation>
    <scope>NUCLEOTIDE SEQUENCE [LARGE SCALE GENOMIC DNA]</scope>
    <source>
        <strain evidence="1">CRIB-18</strain>
    </source>
</reference>
<dbReference type="PANTHER" id="PTHR30565">
    <property type="entry name" value="PROTEIN YCIF"/>
    <property type="match status" value="1"/>
</dbReference>
<dbReference type="InterPro" id="IPR009078">
    <property type="entry name" value="Ferritin-like_SF"/>
</dbReference>
<dbReference type="eggNOG" id="COG3685">
    <property type="taxonomic scope" value="Bacteria"/>
</dbReference>
<keyword evidence="2" id="KW-1185">Reference proteome</keyword>
<accession>A0A090CZ18</accession>
<dbReference type="AlphaFoldDB" id="A0A090CZ18"/>
<gene>
    <name evidence="1" type="ORF">CSEC_1100</name>
</gene>
<proteinExistence type="predicted"/>
<dbReference type="InterPro" id="IPR047114">
    <property type="entry name" value="YciF"/>
</dbReference>
<dbReference type="CDD" id="cd07909">
    <property type="entry name" value="YciF"/>
    <property type="match status" value="1"/>
</dbReference>
<reference evidence="1" key="2">
    <citation type="submission" date="2014-09" db="EMBL/GenBank/DDBJ databases">
        <title>Criblamydia sequanensis harbors a mega-plasmid encoding arsenite resistance.</title>
        <authorList>
            <person name="Bertelli C."/>
            <person name="Goesmann A."/>
            <person name="Greub G."/>
        </authorList>
    </citation>
    <scope>NUCLEOTIDE SEQUENCE [LARGE SCALE GENOMIC DNA]</scope>
    <source>
        <strain evidence="1">CRIB-18</strain>
    </source>
</reference>
<dbReference type="Proteomes" id="UP000031552">
    <property type="component" value="Unassembled WGS sequence"/>
</dbReference>
<dbReference type="EMBL" id="CCEJ010000004">
    <property type="protein sequence ID" value="CDR33926.1"/>
    <property type="molecule type" value="Genomic_DNA"/>
</dbReference>
<sequence length="178" mass="19795">MKNLDLNELFIDELEDMLSCENQIVQALPKIIKSVSSPDLKQALSKHLKETENQVGRLERIFSLLGLRSQEKTCEGMEGILAEGDELIKNKAKSPVLDAAIIGAAQKVEHYEISSYGTLRSYAEHLGFDDEIIDLIQENLDEEGAADKKLTKLAEGTIFTSGVNTEAAEMENTRKSKR</sequence>
<dbReference type="Gene3D" id="1.20.1260.10">
    <property type="match status" value="1"/>
</dbReference>
<protein>
    <submittedName>
        <fullName evidence="1">Uncharacterized protein</fullName>
    </submittedName>
</protein>
<dbReference type="InterPro" id="IPR010287">
    <property type="entry name" value="DUF892_YciF-like"/>
</dbReference>
<comment type="caution">
    <text evidence="1">The sequence shown here is derived from an EMBL/GenBank/DDBJ whole genome shotgun (WGS) entry which is preliminary data.</text>
</comment>
<dbReference type="PANTHER" id="PTHR30565:SF9">
    <property type="entry name" value="PROTEIN YCIF"/>
    <property type="match status" value="1"/>
</dbReference>
<dbReference type="InterPro" id="IPR012347">
    <property type="entry name" value="Ferritin-like"/>
</dbReference>
<organism evidence="1 2">
    <name type="scientific">Candidatus Criblamydia sequanensis CRIB-18</name>
    <dbReference type="NCBI Taxonomy" id="1437425"/>
    <lineage>
        <taxon>Bacteria</taxon>
        <taxon>Pseudomonadati</taxon>
        <taxon>Chlamydiota</taxon>
        <taxon>Chlamydiia</taxon>
        <taxon>Parachlamydiales</taxon>
        <taxon>Candidatus Criblamydiaceae</taxon>
        <taxon>Candidatus Criblamydia</taxon>
    </lineage>
</organism>
<dbReference type="STRING" id="1437425.CSEC_1100"/>
<name>A0A090CZ18_9BACT</name>
<evidence type="ECO:0000313" key="2">
    <source>
        <dbReference type="Proteomes" id="UP000031552"/>
    </source>
</evidence>
<dbReference type="Pfam" id="PF05974">
    <property type="entry name" value="DUF892"/>
    <property type="match status" value="1"/>
</dbReference>
<evidence type="ECO:0000313" key="1">
    <source>
        <dbReference type="EMBL" id="CDR33926.1"/>
    </source>
</evidence>
<dbReference type="SUPFAM" id="SSF47240">
    <property type="entry name" value="Ferritin-like"/>
    <property type="match status" value="1"/>
</dbReference>